<keyword evidence="2" id="KW-1185">Reference proteome</keyword>
<dbReference type="EMBL" id="BTRK01000002">
    <property type="protein sequence ID" value="GMR35515.1"/>
    <property type="molecule type" value="Genomic_DNA"/>
</dbReference>
<sequence length="66" mass="7932">QMKNYRGQRAPNDQATTKTCLDAYFLMYGIDSSEGIPKYLDYELKTFVDYRIVWSRWIRFLVRVSI</sequence>
<evidence type="ECO:0000313" key="2">
    <source>
        <dbReference type="Proteomes" id="UP001328107"/>
    </source>
</evidence>
<feature type="non-terminal residue" evidence="1">
    <location>
        <position position="66"/>
    </location>
</feature>
<gene>
    <name evidence="1" type="ORF">PMAYCL1PPCAC_05710</name>
</gene>
<feature type="non-terminal residue" evidence="1">
    <location>
        <position position="1"/>
    </location>
</feature>
<name>A0AAN4ZD49_9BILA</name>
<reference evidence="2" key="1">
    <citation type="submission" date="2022-10" db="EMBL/GenBank/DDBJ databases">
        <title>Genome assembly of Pristionchus species.</title>
        <authorList>
            <person name="Yoshida K."/>
            <person name="Sommer R.J."/>
        </authorList>
    </citation>
    <scope>NUCLEOTIDE SEQUENCE [LARGE SCALE GENOMIC DNA]</scope>
    <source>
        <strain evidence="2">RS5460</strain>
    </source>
</reference>
<protein>
    <submittedName>
        <fullName evidence="1">Uncharacterized protein</fullName>
    </submittedName>
</protein>
<comment type="caution">
    <text evidence="1">The sequence shown here is derived from an EMBL/GenBank/DDBJ whole genome shotgun (WGS) entry which is preliminary data.</text>
</comment>
<organism evidence="1 2">
    <name type="scientific">Pristionchus mayeri</name>
    <dbReference type="NCBI Taxonomy" id="1317129"/>
    <lineage>
        <taxon>Eukaryota</taxon>
        <taxon>Metazoa</taxon>
        <taxon>Ecdysozoa</taxon>
        <taxon>Nematoda</taxon>
        <taxon>Chromadorea</taxon>
        <taxon>Rhabditida</taxon>
        <taxon>Rhabditina</taxon>
        <taxon>Diplogasteromorpha</taxon>
        <taxon>Diplogasteroidea</taxon>
        <taxon>Neodiplogasteridae</taxon>
        <taxon>Pristionchus</taxon>
    </lineage>
</organism>
<dbReference type="AlphaFoldDB" id="A0AAN4ZD49"/>
<proteinExistence type="predicted"/>
<evidence type="ECO:0000313" key="1">
    <source>
        <dbReference type="EMBL" id="GMR35515.1"/>
    </source>
</evidence>
<dbReference type="Proteomes" id="UP001328107">
    <property type="component" value="Unassembled WGS sequence"/>
</dbReference>
<accession>A0AAN4ZD49</accession>